<feature type="region of interest" description="Disordered" evidence="1">
    <location>
        <begin position="52"/>
        <end position="96"/>
    </location>
</feature>
<reference evidence="2" key="1">
    <citation type="submission" date="2022-05" db="EMBL/GenBank/DDBJ databases">
        <title>The Musa troglodytarum L. genome provides insights into the mechanism of non-climacteric behaviour and enrichment of carotenoids.</title>
        <authorList>
            <person name="Wang J."/>
        </authorList>
    </citation>
    <scope>NUCLEOTIDE SEQUENCE</scope>
    <source>
        <tissue evidence="2">Leaf</tissue>
    </source>
</reference>
<dbReference type="Proteomes" id="UP001055439">
    <property type="component" value="Chromosome 8"/>
</dbReference>
<accession>A0A9E7HKL6</accession>
<proteinExistence type="predicted"/>
<organism evidence="2 3">
    <name type="scientific">Musa troglodytarum</name>
    <name type="common">fe'i banana</name>
    <dbReference type="NCBI Taxonomy" id="320322"/>
    <lineage>
        <taxon>Eukaryota</taxon>
        <taxon>Viridiplantae</taxon>
        <taxon>Streptophyta</taxon>
        <taxon>Embryophyta</taxon>
        <taxon>Tracheophyta</taxon>
        <taxon>Spermatophyta</taxon>
        <taxon>Magnoliopsida</taxon>
        <taxon>Liliopsida</taxon>
        <taxon>Zingiberales</taxon>
        <taxon>Musaceae</taxon>
        <taxon>Musa</taxon>
    </lineage>
</organism>
<feature type="region of interest" description="Disordered" evidence="1">
    <location>
        <begin position="1"/>
        <end position="24"/>
    </location>
</feature>
<dbReference type="EMBL" id="CP097510">
    <property type="protein sequence ID" value="URE36326.1"/>
    <property type="molecule type" value="Genomic_DNA"/>
</dbReference>
<evidence type="ECO:0000256" key="1">
    <source>
        <dbReference type="SAM" id="MobiDB-lite"/>
    </source>
</evidence>
<keyword evidence="3" id="KW-1185">Reference proteome</keyword>
<protein>
    <submittedName>
        <fullName evidence="2">Uncharacterized protein</fullName>
    </submittedName>
</protein>
<sequence length="96" mass="10164">MALRPVPLRSTPLPPRGMATSSSASATERARFFFAAALLLVMLLAAPKPRRGRALGHPVALGPARPRAWRRPPFGRGPAGRCSWPALPATGTTGTR</sequence>
<evidence type="ECO:0000313" key="3">
    <source>
        <dbReference type="Proteomes" id="UP001055439"/>
    </source>
</evidence>
<name>A0A9E7HKL6_9LILI</name>
<gene>
    <name evidence="2" type="ORF">MUK42_25546</name>
</gene>
<dbReference type="AlphaFoldDB" id="A0A9E7HKL6"/>
<feature type="compositionally biased region" description="Low complexity" evidence="1">
    <location>
        <begin position="60"/>
        <end position="81"/>
    </location>
</feature>
<evidence type="ECO:0000313" key="2">
    <source>
        <dbReference type="EMBL" id="URE36326.1"/>
    </source>
</evidence>